<dbReference type="Pfam" id="PF04854">
    <property type="entry name" value="DUF624"/>
    <property type="match status" value="1"/>
</dbReference>
<feature type="transmembrane region" description="Helical" evidence="1">
    <location>
        <begin position="116"/>
        <end position="136"/>
    </location>
</feature>
<dbReference type="KEGG" id="srq:SR187_7230"/>
<protein>
    <submittedName>
        <fullName evidence="2">DUF624 domain-containing protein</fullName>
    </submittedName>
</protein>
<organism evidence="2 3">
    <name type="scientific">Streptococcus ruminantium</name>
    <dbReference type="NCBI Taxonomy" id="1917441"/>
    <lineage>
        <taxon>Bacteria</taxon>
        <taxon>Bacillati</taxon>
        <taxon>Bacillota</taxon>
        <taxon>Bacilli</taxon>
        <taxon>Lactobacillales</taxon>
        <taxon>Streptococcaceae</taxon>
        <taxon>Streptococcus</taxon>
    </lineage>
</organism>
<gene>
    <name evidence="2" type="ORF">SR187_7230</name>
</gene>
<proteinExistence type="predicted"/>
<accession>A0A2Z5TP24</accession>
<dbReference type="RefSeq" id="WP_120171981.1">
    <property type="nucleotide sequence ID" value="NZ_AP018400.1"/>
</dbReference>
<feature type="transmembrane region" description="Helical" evidence="1">
    <location>
        <begin position="182"/>
        <end position="204"/>
    </location>
</feature>
<dbReference type="Proteomes" id="UP000269331">
    <property type="component" value="Chromosome"/>
</dbReference>
<feature type="transmembrane region" description="Helical" evidence="1">
    <location>
        <begin position="85"/>
        <end position="104"/>
    </location>
</feature>
<sequence length="215" mass="24686">MKENEKKTLIQSFFDVNHPVWQMVEKLFDLMLLNLLTTLASLPLITLGAAKLALQASLWEMDEFGKIKVWSTYWRQFALHWKRGFILSVVEIGVTGFCLLDLYLVWGQSGLVFDGFRAFCIAIFLFSQLLWFYAYPLASRYCFKWSGLFLQAILLLGKELALTFKVSLAYVLFVAIMLHSGLSLIICLICFLSFGYAALSYLFIRELASRINLAQ</sequence>
<keyword evidence="1" id="KW-0812">Transmembrane</keyword>
<evidence type="ECO:0000313" key="2">
    <source>
        <dbReference type="EMBL" id="BBA93050.1"/>
    </source>
</evidence>
<dbReference type="OrthoDB" id="9814991at2"/>
<keyword evidence="1" id="KW-1133">Transmembrane helix</keyword>
<reference evidence="2 3" key="1">
    <citation type="journal article" date="2018" name="Genome Biol. Evol.">
        <title>Complete Genome Sequence of Streptococcus ruminantium sp. nov. GUT-187T (=DSM 104980T =JCM 31869T), the Type Strain of S. ruminantium, and Comparison with Genome Sequences of Streptococcus suis Strains.</title>
        <authorList>
            <person name="Tohya M."/>
            <person name="Sekizaki T."/>
            <person name="Miyoshi-Akiyama T."/>
        </authorList>
    </citation>
    <scope>NUCLEOTIDE SEQUENCE [LARGE SCALE GENOMIC DNA]</scope>
    <source>
        <strain evidence="2 3">GUT187T</strain>
    </source>
</reference>
<dbReference type="GeneID" id="52229973"/>
<dbReference type="EMBL" id="AP018400">
    <property type="protein sequence ID" value="BBA93050.1"/>
    <property type="molecule type" value="Genomic_DNA"/>
</dbReference>
<evidence type="ECO:0000256" key="1">
    <source>
        <dbReference type="SAM" id="Phobius"/>
    </source>
</evidence>
<evidence type="ECO:0000313" key="3">
    <source>
        <dbReference type="Proteomes" id="UP000269331"/>
    </source>
</evidence>
<name>A0A2Z5TP24_9STRE</name>
<dbReference type="AlphaFoldDB" id="A0A2Z5TP24"/>
<feature type="transmembrane region" description="Helical" evidence="1">
    <location>
        <begin position="148"/>
        <end position="176"/>
    </location>
</feature>
<dbReference type="InterPro" id="IPR006938">
    <property type="entry name" value="DUF624"/>
</dbReference>
<keyword evidence="1" id="KW-0472">Membrane</keyword>